<evidence type="ECO:0000313" key="10">
    <source>
        <dbReference type="Proteomes" id="UP000054886"/>
    </source>
</evidence>
<dbReference type="Proteomes" id="UP000054886">
    <property type="component" value="Unassembled WGS sequence"/>
</dbReference>
<dbReference type="InterPro" id="IPR039104">
    <property type="entry name" value="6PGL"/>
</dbReference>
<dbReference type="Gene3D" id="3.40.50.1360">
    <property type="match status" value="1"/>
</dbReference>
<name>A0A0W0E8B3_CANGB</name>
<dbReference type="GO" id="GO:0005737">
    <property type="term" value="C:cytoplasm"/>
    <property type="evidence" value="ECO:0007669"/>
    <property type="project" value="UniProtKB-SubCell"/>
</dbReference>
<sequence length="245" mass="27553">MVSVNKFSEKKDLAHRLGEVVVNAQDEALKHSDVFNLAISGGSLVNVLHSTLIEDKDFAPKVKWDKWRVYFCDERIVPLDHADSNYGAFKTAVLDKLEQKVQVFPIDESLVNGGEKEFKEIAEKYAAIIPKSFDLILLGCGPDGHTCSLFPGEKHAYLLQEREKRVCWCHDSPKPPPNRVTFTIPVLEDAKQLVFVAEGASKQDIMHQIFDLKNNELPTALINSLFTTKVTWIVNDEAFAKVQTA</sequence>
<proteinExistence type="inferred from homology"/>
<comment type="similarity">
    <text evidence="4 7">Belongs to the glucosamine/galactosamine-6-phosphate isomerase family. 6-phosphogluconolactonase subfamily.</text>
</comment>
<dbReference type="VEuPathDB" id="FungiDB:GVI51_I01991"/>
<evidence type="ECO:0000256" key="3">
    <source>
        <dbReference type="ARBA" id="ARBA00004961"/>
    </source>
</evidence>
<keyword evidence="5" id="KW-0963">Cytoplasm</keyword>
<dbReference type="GO" id="GO:0006098">
    <property type="term" value="P:pentose-phosphate shunt"/>
    <property type="evidence" value="ECO:0007669"/>
    <property type="project" value="InterPro"/>
</dbReference>
<dbReference type="VEuPathDB" id="FungiDB:CAGL0I02200g"/>
<comment type="caution">
    <text evidence="9">The sequence shown here is derived from an EMBL/GenBank/DDBJ whole genome shotgun (WGS) entry which is preliminary data.</text>
</comment>
<dbReference type="FunFam" id="3.40.50.1360:FF:000005">
    <property type="entry name" value="6-phosphogluconolactonase"/>
    <property type="match status" value="1"/>
</dbReference>
<dbReference type="PANTHER" id="PTHR11054:SF24">
    <property type="entry name" value="6-PHOSPHOGLUCONOLACTONASE 3-RELATED"/>
    <property type="match status" value="1"/>
</dbReference>
<keyword evidence="6" id="KW-0378">Hydrolase</keyword>
<dbReference type="InterPro" id="IPR037171">
    <property type="entry name" value="NagB/RpiA_transferase-like"/>
</dbReference>
<evidence type="ECO:0000256" key="5">
    <source>
        <dbReference type="ARBA" id="ARBA00022490"/>
    </source>
</evidence>
<dbReference type="SUPFAM" id="SSF100950">
    <property type="entry name" value="NagB/RpiA/CoA transferase-like"/>
    <property type="match status" value="1"/>
</dbReference>
<dbReference type="VEuPathDB" id="FungiDB:GWK60_L01991"/>
<dbReference type="GO" id="GO:0005975">
    <property type="term" value="P:carbohydrate metabolic process"/>
    <property type="evidence" value="ECO:0007669"/>
    <property type="project" value="InterPro"/>
</dbReference>
<dbReference type="VEuPathDB" id="FungiDB:B1J91_I02200g"/>
<evidence type="ECO:0000256" key="6">
    <source>
        <dbReference type="ARBA" id="ARBA00022801"/>
    </source>
</evidence>
<reference evidence="9 10" key="1">
    <citation type="submission" date="2015-10" db="EMBL/GenBank/DDBJ databases">
        <title>Draft genomes sequences of Candida glabrata isolates 1A, 1B, 2A, 2B, 3A and 3B.</title>
        <authorList>
            <person name="Haavelsrud O.E."/>
            <person name="Gaustad P."/>
        </authorList>
    </citation>
    <scope>NUCLEOTIDE SEQUENCE [LARGE SCALE GENOMIC DNA]</scope>
    <source>
        <strain evidence="9">910700640</strain>
    </source>
</reference>
<evidence type="ECO:0000256" key="1">
    <source>
        <dbReference type="ARBA" id="ARBA00000832"/>
    </source>
</evidence>
<dbReference type="NCBIfam" id="TIGR01198">
    <property type="entry name" value="pgl"/>
    <property type="match status" value="1"/>
</dbReference>
<comment type="pathway">
    <text evidence="3">Carbohydrate degradation; pentose phosphate pathway; D-ribulose 5-phosphate from D-glucose 6-phosphate (oxidative stage): step 2/3.</text>
</comment>
<dbReference type="CDD" id="cd01400">
    <property type="entry name" value="6PGL"/>
    <property type="match status" value="1"/>
</dbReference>
<dbReference type="InterPro" id="IPR005900">
    <property type="entry name" value="6-phosphogluconolactonase_DevB"/>
</dbReference>
<protein>
    <recommendedName>
        <fullName evidence="7">6-phosphogluconolactonase-like protein</fullName>
    </recommendedName>
</protein>
<gene>
    <name evidence="9" type="ORF">AO440_002432</name>
</gene>
<dbReference type="GO" id="GO:0017057">
    <property type="term" value="F:6-phosphogluconolactonase activity"/>
    <property type="evidence" value="ECO:0007669"/>
    <property type="project" value="UniProtKB-EC"/>
</dbReference>
<dbReference type="AlphaFoldDB" id="A0A0W0E8B3"/>
<dbReference type="InterPro" id="IPR006148">
    <property type="entry name" value="Glc/Gal-6P_isomerase"/>
</dbReference>
<evidence type="ECO:0000313" key="9">
    <source>
        <dbReference type="EMBL" id="KTB05816.1"/>
    </source>
</evidence>
<comment type="catalytic activity">
    <reaction evidence="1">
        <text>6-phospho-D-glucono-1,5-lactone + H2O = 6-phospho-D-gluconate + H(+)</text>
        <dbReference type="Rhea" id="RHEA:12556"/>
        <dbReference type="ChEBI" id="CHEBI:15377"/>
        <dbReference type="ChEBI" id="CHEBI:15378"/>
        <dbReference type="ChEBI" id="CHEBI:57955"/>
        <dbReference type="ChEBI" id="CHEBI:58759"/>
        <dbReference type="EC" id="3.1.1.31"/>
    </reaction>
</comment>
<evidence type="ECO:0000256" key="2">
    <source>
        <dbReference type="ARBA" id="ARBA00004496"/>
    </source>
</evidence>
<comment type="subcellular location">
    <subcellularLocation>
        <location evidence="2">Cytoplasm</location>
    </subcellularLocation>
</comment>
<accession>A0A0W0E8B3</accession>
<dbReference type="PANTHER" id="PTHR11054">
    <property type="entry name" value="6-PHOSPHOGLUCONOLACTONASE"/>
    <property type="match status" value="1"/>
</dbReference>
<evidence type="ECO:0000256" key="7">
    <source>
        <dbReference type="RuleBase" id="RU365095"/>
    </source>
</evidence>
<evidence type="ECO:0000256" key="4">
    <source>
        <dbReference type="ARBA" id="ARBA00010662"/>
    </source>
</evidence>
<organism evidence="9 10">
    <name type="scientific">Candida glabrata</name>
    <name type="common">Yeast</name>
    <name type="synonym">Torulopsis glabrata</name>
    <dbReference type="NCBI Taxonomy" id="5478"/>
    <lineage>
        <taxon>Eukaryota</taxon>
        <taxon>Fungi</taxon>
        <taxon>Dikarya</taxon>
        <taxon>Ascomycota</taxon>
        <taxon>Saccharomycotina</taxon>
        <taxon>Saccharomycetes</taxon>
        <taxon>Saccharomycetales</taxon>
        <taxon>Saccharomycetaceae</taxon>
        <taxon>Nakaseomyces</taxon>
    </lineage>
</organism>
<dbReference type="EMBL" id="LLZZ01000112">
    <property type="protein sequence ID" value="KTB05816.1"/>
    <property type="molecule type" value="Genomic_DNA"/>
</dbReference>
<dbReference type="Pfam" id="PF01182">
    <property type="entry name" value="Glucosamine_iso"/>
    <property type="match status" value="1"/>
</dbReference>
<feature type="domain" description="Glucosamine/galactosamine-6-phosphate isomerase" evidence="8">
    <location>
        <begin position="9"/>
        <end position="223"/>
    </location>
</feature>
<evidence type="ECO:0000259" key="8">
    <source>
        <dbReference type="Pfam" id="PF01182"/>
    </source>
</evidence>